<dbReference type="PANTHER" id="PTHR30575:SF4">
    <property type="entry name" value="PEPTIDASE M20 DOMAIN-CONTAINING PROTEIN 2"/>
    <property type="match status" value="1"/>
</dbReference>
<protein>
    <recommendedName>
        <fullName evidence="2">Peptidase M20 domain-containing protein 2</fullName>
    </recommendedName>
</protein>
<reference evidence="4" key="1">
    <citation type="journal article" date="2023" name="Mol. Phylogenet. Evol.">
        <title>Genome-scale phylogeny and comparative genomics of the fungal order Sordariales.</title>
        <authorList>
            <person name="Hensen N."/>
            <person name="Bonometti L."/>
            <person name="Westerberg I."/>
            <person name="Brannstrom I.O."/>
            <person name="Guillou S."/>
            <person name="Cros-Aarteil S."/>
            <person name="Calhoun S."/>
            <person name="Haridas S."/>
            <person name="Kuo A."/>
            <person name="Mondo S."/>
            <person name="Pangilinan J."/>
            <person name="Riley R."/>
            <person name="LaButti K."/>
            <person name="Andreopoulos B."/>
            <person name="Lipzen A."/>
            <person name="Chen C."/>
            <person name="Yan M."/>
            <person name="Daum C."/>
            <person name="Ng V."/>
            <person name="Clum A."/>
            <person name="Steindorff A."/>
            <person name="Ohm R.A."/>
            <person name="Martin F."/>
            <person name="Silar P."/>
            <person name="Natvig D.O."/>
            <person name="Lalanne C."/>
            <person name="Gautier V."/>
            <person name="Ament-Velasquez S.L."/>
            <person name="Kruys A."/>
            <person name="Hutchinson M.I."/>
            <person name="Powell A.J."/>
            <person name="Barry K."/>
            <person name="Miller A.N."/>
            <person name="Grigoriev I.V."/>
            <person name="Debuchy R."/>
            <person name="Gladieux P."/>
            <person name="Hiltunen Thoren M."/>
            <person name="Johannesson H."/>
        </authorList>
    </citation>
    <scope>NUCLEOTIDE SEQUENCE [LARGE SCALE GENOMIC DNA]</scope>
    <source>
        <strain evidence="4">CBS 340.73</strain>
    </source>
</reference>
<organism evidence="3 4">
    <name type="scientific">Diplogelasinospora grovesii</name>
    <dbReference type="NCBI Taxonomy" id="303347"/>
    <lineage>
        <taxon>Eukaryota</taxon>
        <taxon>Fungi</taxon>
        <taxon>Dikarya</taxon>
        <taxon>Ascomycota</taxon>
        <taxon>Pezizomycotina</taxon>
        <taxon>Sordariomycetes</taxon>
        <taxon>Sordariomycetidae</taxon>
        <taxon>Sordariales</taxon>
        <taxon>Diplogelasinosporaceae</taxon>
        <taxon>Diplogelasinospora</taxon>
    </lineage>
</organism>
<dbReference type="FunFam" id="3.30.70.360:FF:000004">
    <property type="entry name" value="Peptidase M20 domain-containing protein 2"/>
    <property type="match status" value="1"/>
</dbReference>
<evidence type="ECO:0000256" key="2">
    <source>
        <dbReference type="PIRNR" id="PIRNR037226"/>
    </source>
</evidence>
<keyword evidence="4" id="KW-1185">Reference proteome</keyword>
<dbReference type="AlphaFoldDB" id="A0AAN6N5B6"/>
<feature type="non-terminal residue" evidence="3">
    <location>
        <position position="1"/>
    </location>
</feature>
<dbReference type="NCBIfam" id="TIGR01891">
    <property type="entry name" value="amidohydrolases"/>
    <property type="match status" value="1"/>
</dbReference>
<evidence type="ECO:0000256" key="1">
    <source>
        <dbReference type="ARBA" id="ARBA00006247"/>
    </source>
</evidence>
<dbReference type="PANTHER" id="PTHR30575">
    <property type="entry name" value="PEPTIDASE M20"/>
    <property type="match status" value="1"/>
</dbReference>
<dbReference type="Gene3D" id="3.40.630.10">
    <property type="entry name" value="Zn peptidases"/>
    <property type="match status" value="1"/>
</dbReference>
<dbReference type="InterPro" id="IPR052030">
    <property type="entry name" value="Peptidase_M20/M20A_hydrolases"/>
</dbReference>
<dbReference type="InterPro" id="IPR017144">
    <property type="entry name" value="Xaa-Arg_dipeptidase"/>
</dbReference>
<evidence type="ECO:0000313" key="3">
    <source>
        <dbReference type="EMBL" id="KAK3938831.1"/>
    </source>
</evidence>
<gene>
    <name evidence="3" type="ORF">QBC46DRAFT_439540</name>
</gene>
<dbReference type="CDD" id="cd05672">
    <property type="entry name" value="M20_ACY1L2-like"/>
    <property type="match status" value="1"/>
</dbReference>
<dbReference type="EMBL" id="MU853822">
    <property type="protein sequence ID" value="KAK3938831.1"/>
    <property type="molecule type" value="Genomic_DNA"/>
</dbReference>
<dbReference type="InterPro" id="IPR002933">
    <property type="entry name" value="Peptidase_M20"/>
</dbReference>
<dbReference type="SUPFAM" id="SSF53187">
    <property type="entry name" value="Zn-dependent exopeptidases"/>
    <property type="match status" value="1"/>
</dbReference>
<dbReference type="Gene3D" id="3.30.70.360">
    <property type="match status" value="1"/>
</dbReference>
<evidence type="ECO:0000313" key="4">
    <source>
        <dbReference type="Proteomes" id="UP001303473"/>
    </source>
</evidence>
<dbReference type="Proteomes" id="UP001303473">
    <property type="component" value="Unassembled WGS sequence"/>
</dbReference>
<comment type="similarity">
    <text evidence="1 2">Belongs to the peptidase M20A family.</text>
</comment>
<comment type="caution">
    <text evidence="3">The sequence shown here is derived from an EMBL/GenBank/DDBJ whole genome shotgun (WGS) entry which is preliminary data.</text>
</comment>
<name>A0AAN6N5B6_9PEZI</name>
<dbReference type="Pfam" id="PF01546">
    <property type="entry name" value="Peptidase_M20"/>
    <property type="match status" value="1"/>
</dbReference>
<dbReference type="InterPro" id="IPR036264">
    <property type="entry name" value="Bact_exopeptidase_dim_dom"/>
</dbReference>
<dbReference type="GO" id="GO:0016805">
    <property type="term" value="F:dipeptidase activity"/>
    <property type="evidence" value="ECO:0007669"/>
    <property type="project" value="InterPro"/>
</dbReference>
<dbReference type="InterPro" id="IPR017439">
    <property type="entry name" value="Amidohydrolase"/>
</dbReference>
<proteinExistence type="inferred from homology"/>
<dbReference type="SUPFAM" id="SSF55031">
    <property type="entry name" value="Bacterial exopeptidase dimerisation domain"/>
    <property type="match status" value="1"/>
</dbReference>
<accession>A0AAN6N5B6</accession>
<sequence length="434" mass="46273">MEDGFILVPRDVQGSENSHEYLSDIDGFVESLGASLWPLNKFLHENPELAYEEHKAHDILTNFMRSRKDWHVTSSAYGIDTAWVAVYDSLRPGPVVSFNVEMDALPTLGHACGHNLIATASLAGGLATAEMMRRHHLPGKVLVIGTPAEEGGGGKIRLLEAGAYANVDISLISHPSILNNSPLVRTTAFVRLEVAYFGRAAHAANNPWLGINALDALVIAYNAISVLRQQTRPGDVIGLQITSGGAAPNIIHAYAAGVAVIRATSASRLQALQNKVGACFRAGAEATGARVEVRAVPGYTDHVPNRVLAVSYTKHWKALPNAPGPPIPPGDQFTWVKASTDQGNISYAMPSLNASFAIPPGSEAGPPHSPDFEKASGTKRAFVRALRVGKALAGTAVDVVAKPGLVDKVRDQWRRDMDADKTGLGFGDETLNSH</sequence>
<dbReference type="PIRSF" id="PIRSF037226">
    <property type="entry name" value="Amidohydrolase_ACY1L2_prd"/>
    <property type="match status" value="1"/>
</dbReference>